<keyword evidence="2" id="KW-1185">Reference proteome</keyword>
<evidence type="ECO:0000313" key="1">
    <source>
        <dbReference type="EMBL" id="KAI3732788.1"/>
    </source>
</evidence>
<reference evidence="2" key="1">
    <citation type="journal article" date="2022" name="Mol. Ecol. Resour.">
        <title>The genomes of chicory, endive, great burdock and yacon provide insights into Asteraceae palaeo-polyploidization history and plant inulin production.</title>
        <authorList>
            <person name="Fan W."/>
            <person name="Wang S."/>
            <person name="Wang H."/>
            <person name="Wang A."/>
            <person name="Jiang F."/>
            <person name="Liu H."/>
            <person name="Zhao H."/>
            <person name="Xu D."/>
            <person name="Zhang Y."/>
        </authorList>
    </citation>
    <scope>NUCLEOTIDE SEQUENCE [LARGE SCALE GENOMIC DNA]</scope>
    <source>
        <strain evidence="2">cv. Yunnan</strain>
    </source>
</reference>
<accession>A0ACB9CER9</accession>
<sequence>MCLAESDDEGERERGRFRSGGDHGKQTGDRMMVTGSGDGCERRTRWCSTAVVATEVVVLWRREAEDDGDGGQEEEHGKDCGHDARRITRFEWTHGLGSLHERKDEQTRQVGFQRGRAGLQSKDSDSVSGEFLIPRL</sequence>
<reference evidence="1 2" key="2">
    <citation type="journal article" date="2022" name="Mol. Ecol. Resour.">
        <title>The genomes of chicory, endive, great burdock and yacon provide insights into Asteraceae paleo-polyploidization history and plant inulin production.</title>
        <authorList>
            <person name="Fan W."/>
            <person name="Wang S."/>
            <person name="Wang H."/>
            <person name="Wang A."/>
            <person name="Jiang F."/>
            <person name="Liu H."/>
            <person name="Zhao H."/>
            <person name="Xu D."/>
            <person name="Zhang Y."/>
        </authorList>
    </citation>
    <scope>NUCLEOTIDE SEQUENCE [LARGE SCALE GENOMIC DNA]</scope>
    <source>
        <strain evidence="2">cv. Yunnan</strain>
        <tissue evidence="1">Leaves</tissue>
    </source>
</reference>
<proteinExistence type="predicted"/>
<protein>
    <submittedName>
        <fullName evidence="1">Uncharacterized protein</fullName>
    </submittedName>
</protein>
<gene>
    <name evidence="1" type="ORF">L1987_63996</name>
</gene>
<organism evidence="1 2">
    <name type="scientific">Smallanthus sonchifolius</name>
    <dbReference type="NCBI Taxonomy" id="185202"/>
    <lineage>
        <taxon>Eukaryota</taxon>
        <taxon>Viridiplantae</taxon>
        <taxon>Streptophyta</taxon>
        <taxon>Embryophyta</taxon>
        <taxon>Tracheophyta</taxon>
        <taxon>Spermatophyta</taxon>
        <taxon>Magnoliopsida</taxon>
        <taxon>eudicotyledons</taxon>
        <taxon>Gunneridae</taxon>
        <taxon>Pentapetalae</taxon>
        <taxon>asterids</taxon>
        <taxon>campanulids</taxon>
        <taxon>Asterales</taxon>
        <taxon>Asteraceae</taxon>
        <taxon>Asteroideae</taxon>
        <taxon>Heliantheae alliance</taxon>
        <taxon>Millerieae</taxon>
        <taxon>Smallanthus</taxon>
    </lineage>
</organism>
<name>A0ACB9CER9_9ASTR</name>
<evidence type="ECO:0000313" key="2">
    <source>
        <dbReference type="Proteomes" id="UP001056120"/>
    </source>
</evidence>
<dbReference type="Proteomes" id="UP001056120">
    <property type="component" value="Linkage Group LG21"/>
</dbReference>
<comment type="caution">
    <text evidence="1">The sequence shown here is derived from an EMBL/GenBank/DDBJ whole genome shotgun (WGS) entry which is preliminary data.</text>
</comment>
<dbReference type="EMBL" id="CM042038">
    <property type="protein sequence ID" value="KAI3732788.1"/>
    <property type="molecule type" value="Genomic_DNA"/>
</dbReference>